<dbReference type="PANTHER" id="PTHR30441">
    <property type="entry name" value="DUF748 DOMAIN-CONTAINING PROTEIN"/>
    <property type="match status" value="1"/>
</dbReference>
<keyword evidence="1" id="KW-0472">Membrane</keyword>
<evidence type="ECO:0000313" key="2">
    <source>
        <dbReference type="EMBL" id="GAH82216.1"/>
    </source>
</evidence>
<dbReference type="GO" id="GO:0090313">
    <property type="term" value="P:regulation of protein targeting to membrane"/>
    <property type="evidence" value="ECO:0007669"/>
    <property type="project" value="TreeGrafter"/>
</dbReference>
<dbReference type="GO" id="GO:0005886">
    <property type="term" value="C:plasma membrane"/>
    <property type="evidence" value="ECO:0007669"/>
    <property type="project" value="TreeGrafter"/>
</dbReference>
<accession>X1IIH1</accession>
<reference evidence="2" key="1">
    <citation type="journal article" date="2014" name="Front. Microbiol.">
        <title>High frequency of phylogenetically diverse reductive dehalogenase-homologous genes in deep subseafloor sedimentary metagenomes.</title>
        <authorList>
            <person name="Kawai M."/>
            <person name="Futagami T."/>
            <person name="Toyoda A."/>
            <person name="Takaki Y."/>
            <person name="Nishi S."/>
            <person name="Hori S."/>
            <person name="Arai W."/>
            <person name="Tsubouchi T."/>
            <person name="Morono Y."/>
            <person name="Uchiyama I."/>
            <person name="Ito T."/>
            <person name="Fujiyama A."/>
            <person name="Inagaki F."/>
            <person name="Takami H."/>
        </authorList>
    </citation>
    <scope>NUCLEOTIDE SEQUENCE</scope>
    <source>
        <strain evidence="2">Expedition CK06-06</strain>
    </source>
</reference>
<feature type="non-terminal residue" evidence="2">
    <location>
        <position position="175"/>
    </location>
</feature>
<dbReference type="AlphaFoldDB" id="X1IIH1"/>
<comment type="caution">
    <text evidence="2">The sequence shown here is derived from an EMBL/GenBank/DDBJ whole genome shotgun (WGS) entry which is preliminary data.</text>
</comment>
<keyword evidence="1" id="KW-0812">Transmembrane</keyword>
<evidence type="ECO:0008006" key="3">
    <source>
        <dbReference type="Google" id="ProtNLM"/>
    </source>
</evidence>
<evidence type="ECO:0000256" key="1">
    <source>
        <dbReference type="SAM" id="Phobius"/>
    </source>
</evidence>
<sequence length="175" mass="20243">MLLRRNTRRPKRRWWQRLLRAAALVLLALIGLYATLPYWVPTGMIRRHLAGVMAEQMDVDVRIAEMSLSWSRGVELRELIIASPESFGGGPMVVVRKIRVAFSPSDFFLRDRIEWMEIEEPHALVQIDRSGNLNLSVLEKLKFDAEPMRISLREAGATVRLPDHERLLKIYVKNA</sequence>
<dbReference type="InterPro" id="IPR052894">
    <property type="entry name" value="AsmA-related"/>
</dbReference>
<feature type="transmembrane region" description="Helical" evidence="1">
    <location>
        <begin position="21"/>
        <end position="40"/>
    </location>
</feature>
<protein>
    <recommendedName>
        <fullName evidence="3">AsmA domain-containing protein</fullName>
    </recommendedName>
</protein>
<organism evidence="2">
    <name type="scientific">marine sediment metagenome</name>
    <dbReference type="NCBI Taxonomy" id="412755"/>
    <lineage>
        <taxon>unclassified sequences</taxon>
        <taxon>metagenomes</taxon>
        <taxon>ecological metagenomes</taxon>
    </lineage>
</organism>
<keyword evidence="1" id="KW-1133">Transmembrane helix</keyword>
<dbReference type="PANTHER" id="PTHR30441:SF8">
    <property type="entry name" value="DUF748 DOMAIN-CONTAINING PROTEIN"/>
    <property type="match status" value="1"/>
</dbReference>
<proteinExistence type="predicted"/>
<name>X1IIH1_9ZZZZ</name>
<gene>
    <name evidence="2" type="ORF">S03H2_57558</name>
</gene>
<dbReference type="EMBL" id="BARU01036900">
    <property type="protein sequence ID" value="GAH82216.1"/>
    <property type="molecule type" value="Genomic_DNA"/>
</dbReference>